<dbReference type="Gene3D" id="3.40.309.10">
    <property type="entry name" value="Aldehyde Dehydrogenase, Chain A, domain 2"/>
    <property type="match status" value="1"/>
</dbReference>
<dbReference type="GO" id="GO:0016620">
    <property type="term" value="F:oxidoreductase activity, acting on the aldehyde or oxo group of donors, NAD or NADP as acceptor"/>
    <property type="evidence" value="ECO:0007669"/>
    <property type="project" value="InterPro"/>
</dbReference>
<dbReference type="PANTHER" id="PTHR11699">
    <property type="entry name" value="ALDEHYDE DEHYDROGENASE-RELATED"/>
    <property type="match status" value="1"/>
</dbReference>
<feature type="domain" description="Aldehyde dehydrogenase" evidence="2">
    <location>
        <begin position="11"/>
        <end position="273"/>
    </location>
</feature>
<comment type="caution">
    <text evidence="3">The sequence shown here is derived from an EMBL/GenBank/DDBJ whole genome shotgun (WGS) entry which is preliminary data.</text>
</comment>
<dbReference type="Gene3D" id="3.40.605.10">
    <property type="entry name" value="Aldehyde Dehydrogenase, Chain A, domain 1"/>
    <property type="match status" value="1"/>
</dbReference>
<gene>
    <name evidence="3" type="ORF">ENP86_07470</name>
</gene>
<dbReference type="InterPro" id="IPR016162">
    <property type="entry name" value="Ald_DH_N"/>
</dbReference>
<dbReference type="AlphaFoldDB" id="A0A7V1EIB0"/>
<name>A0A7V1EIB0_UNCW3</name>
<dbReference type="Pfam" id="PF00171">
    <property type="entry name" value="Aldedh"/>
    <property type="match status" value="1"/>
</dbReference>
<sequence length="452" mass="49741">MVEEYRTPGLDVEAIVNRAVESSESFRRLDQDATDRITKAVFEAGYESRYHLAKLAYQETKLGRWEDKVIKNTIATKYVYEDIKDAKTVGIINEDKEQGIIEIAEPVGPIFAVTPITNPTSTVLFKVLISMKTRNPIVIRPHGSAKRCSVEACRILYESALKAGAPENCIQWIKTSTKEEVLTLMSHKKISLNLITGSVELVRAAYRSGNPTIGVGPGNVPVYISKNADPAFAVEQIIISKTFDNGTICASEQAVVVDRQVADEVIQEFKKHNAHFLSQEEIKKLEPVAFDKENAVMRVEVIGQPASVIAYMANIDVPDTSVLIAPLKEIGIQSPLSLEILAPILAFYVANDFKEGVEICQQINKNGGLGHTASIFTESEDEIMYFATVIKAGRILVNTPASQGALGGTYNKLKPSLMLACGTSGKNITADNISVRHLLNIHRIARRRECLL</sequence>
<accession>A0A7V1EIB0</accession>
<keyword evidence="1" id="KW-0560">Oxidoreductase</keyword>
<dbReference type="SUPFAM" id="SSF53720">
    <property type="entry name" value="ALDH-like"/>
    <property type="match status" value="1"/>
</dbReference>
<reference evidence="3" key="1">
    <citation type="journal article" date="2020" name="mSystems">
        <title>Genome- and Community-Level Interaction Insights into Carbon Utilization and Element Cycling Functions of Hydrothermarchaeota in Hydrothermal Sediment.</title>
        <authorList>
            <person name="Zhou Z."/>
            <person name="Liu Y."/>
            <person name="Xu W."/>
            <person name="Pan J."/>
            <person name="Luo Z.H."/>
            <person name="Li M."/>
        </authorList>
    </citation>
    <scope>NUCLEOTIDE SEQUENCE [LARGE SCALE GENOMIC DNA]</scope>
    <source>
        <strain evidence="3">SpSt-258</strain>
    </source>
</reference>
<dbReference type="EMBL" id="DSKY01000020">
    <property type="protein sequence ID" value="HDY59373.1"/>
    <property type="molecule type" value="Genomic_DNA"/>
</dbReference>
<proteinExistence type="predicted"/>
<protein>
    <submittedName>
        <fullName evidence="3">Aldehyde dehydrogenase family protein</fullName>
    </submittedName>
</protein>
<dbReference type="InterPro" id="IPR016161">
    <property type="entry name" value="Ald_DH/histidinol_DH"/>
</dbReference>
<evidence type="ECO:0000313" key="3">
    <source>
        <dbReference type="EMBL" id="HDY59373.1"/>
    </source>
</evidence>
<dbReference type="InterPro" id="IPR015590">
    <property type="entry name" value="Aldehyde_DH_dom"/>
</dbReference>
<dbReference type="InterPro" id="IPR016163">
    <property type="entry name" value="Ald_DH_C"/>
</dbReference>
<evidence type="ECO:0000259" key="2">
    <source>
        <dbReference type="Pfam" id="PF00171"/>
    </source>
</evidence>
<organism evidence="3">
    <name type="scientific">candidate division WOR-3 bacterium</name>
    <dbReference type="NCBI Taxonomy" id="2052148"/>
    <lineage>
        <taxon>Bacteria</taxon>
        <taxon>Bacteria division WOR-3</taxon>
    </lineage>
</organism>
<evidence type="ECO:0000256" key="1">
    <source>
        <dbReference type="ARBA" id="ARBA00023002"/>
    </source>
</evidence>
<dbReference type="CDD" id="cd07122">
    <property type="entry name" value="ALDH_F20_ACDH"/>
    <property type="match status" value="1"/>
</dbReference>